<dbReference type="Proteomes" id="UP000294813">
    <property type="component" value="Unassembled WGS sequence"/>
</dbReference>
<gene>
    <name evidence="9" type="ORF">EDD73_11515</name>
</gene>
<evidence type="ECO:0000256" key="2">
    <source>
        <dbReference type="ARBA" id="ARBA00007998"/>
    </source>
</evidence>
<evidence type="ECO:0000256" key="5">
    <source>
        <dbReference type="ARBA" id="ARBA00022692"/>
    </source>
</evidence>
<keyword evidence="10" id="KW-1185">Reference proteome</keyword>
<evidence type="ECO:0000313" key="9">
    <source>
        <dbReference type="EMBL" id="TCP63769.1"/>
    </source>
</evidence>
<dbReference type="PANTHER" id="PTHR34975:SF2">
    <property type="entry name" value="SPORE GERMINATION PROTEIN A2"/>
    <property type="match status" value="1"/>
</dbReference>
<dbReference type="GO" id="GO:0016020">
    <property type="term" value="C:membrane"/>
    <property type="evidence" value="ECO:0007669"/>
    <property type="project" value="UniProtKB-SubCell"/>
</dbReference>
<dbReference type="RefSeq" id="WP_165876425.1">
    <property type="nucleotide sequence ID" value="NZ_JAOQNU010000014.1"/>
</dbReference>
<evidence type="ECO:0000256" key="6">
    <source>
        <dbReference type="ARBA" id="ARBA00022989"/>
    </source>
</evidence>
<name>A0A4R2RM89_9FIRM</name>
<evidence type="ECO:0000256" key="8">
    <source>
        <dbReference type="SAM" id="Phobius"/>
    </source>
</evidence>
<organism evidence="9 10">
    <name type="scientific">Heliophilum fasciatum</name>
    <dbReference type="NCBI Taxonomy" id="35700"/>
    <lineage>
        <taxon>Bacteria</taxon>
        <taxon>Bacillati</taxon>
        <taxon>Bacillota</taxon>
        <taxon>Clostridia</taxon>
        <taxon>Eubacteriales</taxon>
        <taxon>Heliobacteriaceae</taxon>
        <taxon>Heliophilum</taxon>
    </lineage>
</organism>
<feature type="transmembrane region" description="Helical" evidence="8">
    <location>
        <begin position="115"/>
        <end position="135"/>
    </location>
</feature>
<protein>
    <submittedName>
        <fullName evidence="9">Spore germination protein (Amino acid permease)</fullName>
    </submittedName>
</protein>
<dbReference type="EMBL" id="SLXT01000015">
    <property type="protein sequence ID" value="TCP63769.1"/>
    <property type="molecule type" value="Genomic_DNA"/>
</dbReference>
<keyword evidence="4" id="KW-0309">Germination</keyword>
<dbReference type="Pfam" id="PF03845">
    <property type="entry name" value="Spore_permease"/>
    <property type="match status" value="1"/>
</dbReference>
<keyword evidence="7 8" id="KW-0472">Membrane</keyword>
<feature type="transmembrane region" description="Helical" evidence="8">
    <location>
        <begin position="302"/>
        <end position="319"/>
    </location>
</feature>
<evidence type="ECO:0000256" key="3">
    <source>
        <dbReference type="ARBA" id="ARBA00022448"/>
    </source>
</evidence>
<evidence type="ECO:0000256" key="4">
    <source>
        <dbReference type="ARBA" id="ARBA00022544"/>
    </source>
</evidence>
<comment type="similarity">
    <text evidence="2">Belongs to the amino acid-polyamine-organocation (APC) superfamily. Spore germination protein (SGP) (TC 2.A.3.9) family.</text>
</comment>
<dbReference type="Gene3D" id="1.20.1740.10">
    <property type="entry name" value="Amino acid/polyamine transporter I"/>
    <property type="match status" value="1"/>
</dbReference>
<accession>A0A4R2RM89</accession>
<feature type="transmembrane region" description="Helical" evidence="8">
    <location>
        <begin position="37"/>
        <end position="57"/>
    </location>
</feature>
<feature type="transmembrane region" description="Helical" evidence="8">
    <location>
        <begin position="269"/>
        <end position="290"/>
    </location>
</feature>
<reference evidence="9 10" key="1">
    <citation type="submission" date="2019-03" db="EMBL/GenBank/DDBJ databases">
        <title>Genomic Encyclopedia of Type Strains, Phase IV (KMG-IV): sequencing the most valuable type-strain genomes for metagenomic binning, comparative biology and taxonomic classification.</title>
        <authorList>
            <person name="Goeker M."/>
        </authorList>
    </citation>
    <scope>NUCLEOTIDE SEQUENCE [LARGE SCALE GENOMIC DNA]</scope>
    <source>
        <strain evidence="9 10">DSM 11170</strain>
    </source>
</reference>
<evidence type="ECO:0000256" key="7">
    <source>
        <dbReference type="ARBA" id="ARBA00023136"/>
    </source>
</evidence>
<feature type="transmembrane region" description="Helical" evidence="8">
    <location>
        <begin position="147"/>
        <end position="172"/>
    </location>
</feature>
<keyword evidence="3" id="KW-0813">Transport</keyword>
<keyword evidence="5 8" id="KW-0812">Transmembrane</keyword>
<comment type="caution">
    <text evidence="9">The sequence shown here is derived from an EMBL/GenBank/DDBJ whole genome shotgun (WGS) entry which is preliminary data.</text>
</comment>
<dbReference type="PANTHER" id="PTHR34975">
    <property type="entry name" value="SPORE GERMINATION PROTEIN A2"/>
    <property type="match status" value="1"/>
</dbReference>
<dbReference type="InterPro" id="IPR004761">
    <property type="entry name" value="Spore_GerAB"/>
</dbReference>
<feature type="transmembrane region" description="Helical" evidence="8">
    <location>
        <begin position="339"/>
        <end position="357"/>
    </location>
</feature>
<evidence type="ECO:0000313" key="10">
    <source>
        <dbReference type="Proteomes" id="UP000294813"/>
    </source>
</evidence>
<dbReference type="GO" id="GO:0009847">
    <property type="term" value="P:spore germination"/>
    <property type="evidence" value="ECO:0007669"/>
    <property type="project" value="InterPro"/>
</dbReference>
<keyword evidence="6 8" id="KW-1133">Transmembrane helix</keyword>
<comment type="subcellular location">
    <subcellularLocation>
        <location evidence="1">Membrane</location>
        <topology evidence="1">Multi-pass membrane protein</topology>
    </subcellularLocation>
</comment>
<feature type="transmembrane region" description="Helical" evidence="8">
    <location>
        <begin position="217"/>
        <end position="241"/>
    </location>
</feature>
<sequence length="367" mass="41073">MREGKIGVRDATAWVLFMIVPKLMLTSPSDVAEMVGSATWLMTLIAVATALLLFWFVSHLFKWFPGEHFIAILENIFGRWLGGLLALVMAATFFYNGAMTARELEALLKTFFLPLSPPEFILLLISLAVAALLYFGFESLSRTAGFFMAPVLWGVVLIFVLAIPNYQLAYLFPLFGYGLDKTIMTGLMRNSVYGDVISLAVIAPSLQGLVHLRKSGIAGVAIAGFFVAMGLMCYSLNYSYITAKENTVPLLIMARGIEFGRFFQRFETIFLFIWSISCVLMVAINLYMAASIYGKVFRIDDHKVMILPLALILNFVALYPRDLDQLTTVHIHGLRTYGWFVYFGIPLAALGVAWIGRKRGKRYNAKK</sequence>
<dbReference type="NCBIfam" id="TIGR00912">
    <property type="entry name" value="2A0309"/>
    <property type="match status" value="1"/>
</dbReference>
<evidence type="ECO:0000256" key="1">
    <source>
        <dbReference type="ARBA" id="ARBA00004141"/>
    </source>
</evidence>
<feature type="transmembrane region" description="Helical" evidence="8">
    <location>
        <begin position="77"/>
        <end position="95"/>
    </location>
</feature>
<proteinExistence type="inferred from homology"/>
<dbReference type="AlphaFoldDB" id="A0A4R2RM89"/>